<gene>
    <name evidence="2" type="ORF">GALMADRAFT_135401</name>
</gene>
<protein>
    <submittedName>
        <fullName evidence="2">Uncharacterized protein</fullName>
    </submittedName>
</protein>
<dbReference type="Proteomes" id="UP000027222">
    <property type="component" value="Unassembled WGS sequence"/>
</dbReference>
<keyword evidence="3" id="KW-1185">Reference proteome</keyword>
<proteinExistence type="predicted"/>
<reference evidence="3" key="1">
    <citation type="journal article" date="2014" name="Proc. Natl. Acad. Sci. U.S.A.">
        <title>Extensive sampling of basidiomycete genomes demonstrates inadequacy of the white-rot/brown-rot paradigm for wood decay fungi.</title>
        <authorList>
            <person name="Riley R."/>
            <person name="Salamov A.A."/>
            <person name="Brown D.W."/>
            <person name="Nagy L.G."/>
            <person name="Floudas D."/>
            <person name="Held B.W."/>
            <person name="Levasseur A."/>
            <person name="Lombard V."/>
            <person name="Morin E."/>
            <person name="Otillar R."/>
            <person name="Lindquist E.A."/>
            <person name="Sun H."/>
            <person name="LaButti K.M."/>
            <person name="Schmutz J."/>
            <person name="Jabbour D."/>
            <person name="Luo H."/>
            <person name="Baker S.E."/>
            <person name="Pisabarro A.G."/>
            <person name="Walton J.D."/>
            <person name="Blanchette R.A."/>
            <person name="Henrissat B."/>
            <person name="Martin F."/>
            <person name="Cullen D."/>
            <person name="Hibbett D.S."/>
            <person name="Grigoriev I.V."/>
        </authorList>
    </citation>
    <scope>NUCLEOTIDE SEQUENCE [LARGE SCALE GENOMIC DNA]</scope>
    <source>
        <strain evidence="3">CBS 339.88</strain>
    </source>
</reference>
<evidence type="ECO:0000313" key="2">
    <source>
        <dbReference type="EMBL" id="KDR82024.1"/>
    </source>
</evidence>
<dbReference type="EMBL" id="KL142370">
    <property type="protein sequence ID" value="KDR82024.1"/>
    <property type="molecule type" value="Genomic_DNA"/>
</dbReference>
<feature type="compositionally biased region" description="Acidic residues" evidence="1">
    <location>
        <begin position="375"/>
        <end position="397"/>
    </location>
</feature>
<feature type="region of interest" description="Disordered" evidence="1">
    <location>
        <begin position="375"/>
        <end position="407"/>
    </location>
</feature>
<sequence>MATIRNNRISTTLKDTTIVDVPELSLGAVYSDRDLQSVASESGSASTRAVREHRKISRAEGCFITKRPAFYLEKAYWVNAVRKNAALRLQIELFLQNLDIVRQDFTLDAPSNLSPMDRNLHYTLDKLGFFAITCPRATLKSLISLVERENLKWQDRAVRGASYSRDFDFTQPPLIDATYEIVLLYPHHFLQKGSSLTVFTEDGGKLSGKMYYVSPDGALREGPEDDKLRLPAFSSNRARKPEAVLNPFLVVVNAEIAFRRFKRQPQTLCAEYTELIDLTIDLADKIYFKPIIDKANMIRDKHFLAQALSQAAEGDVDMEGTVGELGTGEAMDKYGTVTQRGVKRSRMGIVVKKPGPDASHDEVVDYNRYLMSGCDYDDDDDDDDENDDDDDDDEEEAGNNGGLDAGKNACAVDAFKKVQQWQVTDHHCRR</sequence>
<accession>A0A067TQ51</accession>
<organism evidence="2 3">
    <name type="scientific">Galerina marginata (strain CBS 339.88)</name>
    <dbReference type="NCBI Taxonomy" id="685588"/>
    <lineage>
        <taxon>Eukaryota</taxon>
        <taxon>Fungi</taxon>
        <taxon>Dikarya</taxon>
        <taxon>Basidiomycota</taxon>
        <taxon>Agaricomycotina</taxon>
        <taxon>Agaricomycetes</taxon>
        <taxon>Agaricomycetidae</taxon>
        <taxon>Agaricales</taxon>
        <taxon>Agaricineae</taxon>
        <taxon>Strophariaceae</taxon>
        <taxon>Galerina</taxon>
    </lineage>
</organism>
<name>A0A067TQ51_GALM3</name>
<evidence type="ECO:0000313" key="3">
    <source>
        <dbReference type="Proteomes" id="UP000027222"/>
    </source>
</evidence>
<dbReference type="OrthoDB" id="3013631at2759"/>
<dbReference type="AlphaFoldDB" id="A0A067TQ51"/>
<dbReference type="HOGENOM" id="CLU_056205_0_0_1"/>
<evidence type="ECO:0000256" key="1">
    <source>
        <dbReference type="SAM" id="MobiDB-lite"/>
    </source>
</evidence>